<dbReference type="InterPro" id="IPR023210">
    <property type="entry name" value="NADP_OxRdtase_dom"/>
</dbReference>
<reference evidence="6 7" key="1">
    <citation type="submission" date="2020-02" db="EMBL/GenBank/DDBJ databases">
        <title>Complete genome sequence of the novel Campylobacter species Candidatus Campylobacter infans.</title>
        <authorList>
            <person name="Duim B."/>
            <person name="Zomer A."/>
            <person name="van der Graaf L."/>
            <person name="Wagenaar J."/>
        </authorList>
    </citation>
    <scope>NUCLEOTIDE SEQUENCE [LARGE SCALE GENOMIC DNA]</scope>
    <source>
        <strain evidence="6 7">19S00001</strain>
    </source>
</reference>
<gene>
    <name evidence="6" type="ORF">CINF_0061</name>
</gene>
<evidence type="ECO:0000256" key="1">
    <source>
        <dbReference type="ARBA" id="ARBA00007905"/>
    </source>
</evidence>
<dbReference type="SUPFAM" id="SSF51430">
    <property type="entry name" value="NAD(P)-linked oxidoreductase"/>
    <property type="match status" value="1"/>
</dbReference>
<evidence type="ECO:0000256" key="2">
    <source>
        <dbReference type="ARBA" id="ARBA00022857"/>
    </source>
</evidence>
<evidence type="ECO:0000259" key="5">
    <source>
        <dbReference type="Pfam" id="PF00248"/>
    </source>
</evidence>
<dbReference type="InterPro" id="IPR018170">
    <property type="entry name" value="Aldo/ket_reductase_CS"/>
</dbReference>
<dbReference type="PROSITE" id="PS00798">
    <property type="entry name" value="ALDOKETO_REDUCTASE_1"/>
    <property type="match status" value="1"/>
</dbReference>
<proteinExistence type="inferred from homology"/>
<dbReference type="RefSeq" id="WP_338025060.1">
    <property type="nucleotide sequence ID" value="NZ_CP049075.1"/>
</dbReference>
<dbReference type="InterPro" id="IPR020471">
    <property type="entry name" value="AKR"/>
</dbReference>
<feature type="region of interest" description="Disordered" evidence="4">
    <location>
        <begin position="70"/>
        <end position="101"/>
    </location>
</feature>
<name>A0A7H9CK58_9BACT</name>
<protein>
    <submittedName>
        <fullName evidence="6">Aldo/keto reductase</fullName>
    </submittedName>
</protein>
<dbReference type="EMBL" id="CP049075">
    <property type="protein sequence ID" value="QLI04614.1"/>
    <property type="molecule type" value="Genomic_DNA"/>
</dbReference>
<keyword evidence="7" id="KW-1185">Reference proteome</keyword>
<dbReference type="Proteomes" id="UP000509414">
    <property type="component" value="Chromosome"/>
</dbReference>
<dbReference type="CDD" id="cd19133">
    <property type="entry name" value="AKR_AKR5F1"/>
    <property type="match status" value="1"/>
</dbReference>
<accession>A0A7H9CK58</accession>
<feature type="compositionally biased region" description="Low complexity" evidence="4">
    <location>
        <begin position="70"/>
        <end position="99"/>
    </location>
</feature>
<dbReference type="GO" id="GO:0016616">
    <property type="term" value="F:oxidoreductase activity, acting on the CH-OH group of donors, NAD or NADP as acceptor"/>
    <property type="evidence" value="ECO:0007669"/>
    <property type="project" value="UniProtKB-ARBA"/>
</dbReference>
<comment type="similarity">
    <text evidence="1">Belongs to the aldo/keto reductase family.</text>
</comment>
<dbReference type="PANTHER" id="PTHR43827:SF3">
    <property type="entry name" value="NADP-DEPENDENT OXIDOREDUCTASE DOMAIN-CONTAINING PROTEIN"/>
    <property type="match status" value="1"/>
</dbReference>
<dbReference type="PROSITE" id="PS00062">
    <property type="entry name" value="ALDOKETO_REDUCTASE_2"/>
    <property type="match status" value="1"/>
</dbReference>
<evidence type="ECO:0000256" key="4">
    <source>
        <dbReference type="SAM" id="MobiDB-lite"/>
    </source>
</evidence>
<evidence type="ECO:0000256" key="3">
    <source>
        <dbReference type="ARBA" id="ARBA00023002"/>
    </source>
</evidence>
<dbReference type="KEGG" id="cinf:CINF_0061"/>
<organism evidence="6 7">
    <name type="scientific">Candidatus Campylobacter infans</name>
    <dbReference type="NCBI Taxonomy" id="2561898"/>
    <lineage>
        <taxon>Bacteria</taxon>
        <taxon>Pseudomonadati</taxon>
        <taxon>Campylobacterota</taxon>
        <taxon>Epsilonproteobacteria</taxon>
        <taxon>Campylobacterales</taxon>
        <taxon>Campylobacteraceae</taxon>
        <taxon>Campylobacter</taxon>
    </lineage>
</organism>
<dbReference type="Pfam" id="PF00248">
    <property type="entry name" value="Aldo_ket_red"/>
    <property type="match status" value="1"/>
</dbReference>
<dbReference type="PROSITE" id="PS00063">
    <property type="entry name" value="ALDOKETO_REDUCTASE_3"/>
    <property type="match status" value="1"/>
</dbReference>
<dbReference type="Gene3D" id="3.20.20.100">
    <property type="entry name" value="NADP-dependent oxidoreductase domain"/>
    <property type="match status" value="1"/>
</dbReference>
<dbReference type="PANTHER" id="PTHR43827">
    <property type="entry name" value="2,5-DIKETO-D-GLUCONIC ACID REDUCTASE"/>
    <property type="match status" value="1"/>
</dbReference>
<dbReference type="FunFam" id="3.20.20.100:FF:000015">
    <property type="entry name" value="Oxidoreductase, aldo/keto reductase family"/>
    <property type="match status" value="1"/>
</dbReference>
<dbReference type="InterPro" id="IPR036812">
    <property type="entry name" value="NAD(P)_OxRdtase_dom_sf"/>
</dbReference>
<keyword evidence="3" id="KW-0560">Oxidoreductase</keyword>
<evidence type="ECO:0000313" key="6">
    <source>
        <dbReference type="EMBL" id="QLI04614.1"/>
    </source>
</evidence>
<dbReference type="PRINTS" id="PR00069">
    <property type="entry name" value="ALDKETRDTASE"/>
</dbReference>
<feature type="domain" description="NADP-dependent oxidoreductase" evidence="5">
    <location>
        <begin position="124"/>
        <end position="367"/>
    </location>
</feature>
<dbReference type="AlphaFoldDB" id="A0A7H9CK58"/>
<sequence length="391" mass="43397">MNDTSEFHSKNALKSVSEICALQDTKQIQNAKRRDFVKNSGKFALASVALGAMASVSPLLANSGTNLSLAKNSSTNSNSNLTKNSGANGANSNSVASKNTTHSNKGAKMLYTTLNNGVKMPILGYGTYQIPNSEAQRCVEDALSVGYRLIDTAQAYANEQAIGEALKSAMKGGIKRDELFIETKLWISHTNEKDAFKAFETSLKKLGLDYIDLYVIHQPYNDTYGAWRAMSKLYKEGKIRAIGVSNFYADKITDFCAFNDIKPAVNQIELHPFFQKVGEQKINNDLSITVQSWASFAEGQNGIFKNELLSQIGKKYGKTPAQVILRWLIERNVIVIPKTTSIERMRENFAVFDFALSADDKAKIATLDTNKTLFIDHRDPERIKWLANYKA</sequence>
<keyword evidence="2" id="KW-0521">NADP</keyword>
<evidence type="ECO:0000313" key="7">
    <source>
        <dbReference type="Proteomes" id="UP000509414"/>
    </source>
</evidence>